<dbReference type="SUPFAM" id="SSF56112">
    <property type="entry name" value="Protein kinase-like (PK-like)"/>
    <property type="match status" value="2"/>
</dbReference>
<dbReference type="GO" id="GO:0005524">
    <property type="term" value="F:ATP binding"/>
    <property type="evidence" value="ECO:0007669"/>
    <property type="project" value="UniProtKB-UniRule"/>
</dbReference>
<dbReference type="InterPro" id="IPR001245">
    <property type="entry name" value="Ser-Thr/Tyr_kinase_cat_dom"/>
</dbReference>
<dbReference type="InterPro" id="IPR017441">
    <property type="entry name" value="Protein_kinase_ATP_BS"/>
</dbReference>
<dbReference type="InterPro" id="IPR000719">
    <property type="entry name" value="Prot_kinase_dom"/>
</dbReference>
<dbReference type="Pfam" id="PF07714">
    <property type="entry name" value="PK_Tyr_Ser-Thr"/>
    <property type="match status" value="3"/>
</dbReference>
<dbReference type="GO" id="GO:0004674">
    <property type="term" value="F:protein serine/threonine kinase activity"/>
    <property type="evidence" value="ECO:0007669"/>
    <property type="project" value="TreeGrafter"/>
</dbReference>
<proteinExistence type="predicted"/>
<dbReference type="Gene3D" id="1.10.510.10">
    <property type="entry name" value="Transferase(Phosphotransferase) domain 1"/>
    <property type="match status" value="3"/>
</dbReference>
<dbReference type="InterPro" id="IPR011009">
    <property type="entry name" value="Kinase-like_dom_sf"/>
</dbReference>
<name>A0A8H3XG14_GIGMA</name>
<dbReference type="Proteomes" id="UP000439903">
    <property type="component" value="Unassembled WGS sequence"/>
</dbReference>
<organism evidence="3 4">
    <name type="scientific">Gigaspora margarita</name>
    <dbReference type="NCBI Taxonomy" id="4874"/>
    <lineage>
        <taxon>Eukaryota</taxon>
        <taxon>Fungi</taxon>
        <taxon>Fungi incertae sedis</taxon>
        <taxon>Mucoromycota</taxon>
        <taxon>Glomeromycotina</taxon>
        <taxon>Glomeromycetes</taxon>
        <taxon>Diversisporales</taxon>
        <taxon>Gigasporaceae</taxon>
        <taxon>Gigaspora</taxon>
    </lineage>
</organism>
<evidence type="ECO:0000259" key="2">
    <source>
        <dbReference type="PROSITE" id="PS50011"/>
    </source>
</evidence>
<evidence type="ECO:0000313" key="3">
    <source>
        <dbReference type="EMBL" id="KAF0452008.1"/>
    </source>
</evidence>
<protein>
    <submittedName>
        <fullName evidence="3">Kinase-like domain-containing protein</fullName>
    </submittedName>
</protein>
<dbReference type="InterPro" id="IPR051681">
    <property type="entry name" value="Ser/Thr_Kinases-Pseudokinases"/>
</dbReference>
<keyword evidence="4" id="KW-1185">Reference proteome</keyword>
<dbReference type="PROSITE" id="PS00107">
    <property type="entry name" value="PROTEIN_KINASE_ATP"/>
    <property type="match status" value="2"/>
</dbReference>
<reference evidence="3 4" key="1">
    <citation type="journal article" date="2019" name="Environ. Microbiol.">
        <title>At the nexus of three kingdoms: the genome of the mycorrhizal fungus Gigaspora margarita provides insights into plant, endobacterial and fungal interactions.</title>
        <authorList>
            <person name="Venice F."/>
            <person name="Ghignone S."/>
            <person name="Salvioli di Fossalunga A."/>
            <person name="Amselem J."/>
            <person name="Novero M."/>
            <person name="Xianan X."/>
            <person name="Sedzielewska Toro K."/>
            <person name="Morin E."/>
            <person name="Lipzen A."/>
            <person name="Grigoriev I.V."/>
            <person name="Henrissat B."/>
            <person name="Martin F.M."/>
            <person name="Bonfante P."/>
        </authorList>
    </citation>
    <scope>NUCLEOTIDE SEQUENCE [LARGE SCALE GENOMIC DNA]</scope>
    <source>
        <strain evidence="3 4">BEG34</strain>
    </source>
</reference>
<evidence type="ECO:0000256" key="1">
    <source>
        <dbReference type="PROSITE-ProRule" id="PRU10141"/>
    </source>
</evidence>
<dbReference type="PANTHER" id="PTHR44329">
    <property type="entry name" value="SERINE/THREONINE-PROTEIN KINASE TNNI3K-RELATED"/>
    <property type="match status" value="1"/>
</dbReference>
<dbReference type="EMBL" id="WTPW01001164">
    <property type="protein sequence ID" value="KAF0452008.1"/>
    <property type="molecule type" value="Genomic_DNA"/>
</dbReference>
<dbReference type="OrthoDB" id="339325at2759"/>
<dbReference type="AlphaFoldDB" id="A0A8H3XG14"/>
<keyword evidence="1" id="KW-0547">Nucleotide-binding</keyword>
<dbReference type="PROSITE" id="PS50011">
    <property type="entry name" value="PROTEIN_KINASE_DOM"/>
    <property type="match status" value="2"/>
</dbReference>
<feature type="domain" description="Protein kinase" evidence="2">
    <location>
        <begin position="284"/>
        <end position="505"/>
    </location>
</feature>
<gene>
    <name evidence="3" type="ORF">F8M41_001964</name>
</gene>
<feature type="binding site" evidence="1">
    <location>
        <position position="313"/>
    </location>
    <ligand>
        <name>ATP</name>
        <dbReference type="ChEBI" id="CHEBI:30616"/>
    </ligand>
</feature>
<feature type="binding site" evidence="1">
    <location>
        <position position="51"/>
    </location>
    <ligand>
        <name>ATP</name>
        <dbReference type="ChEBI" id="CHEBI:30616"/>
    </ligand>
</feature>
<comment type="caution">
    <text evidence="3">The sequence shown here is derived from an EMBL/GenBank/DDBJ whole genome shotgun (WGS) entry which is preliminary data.</text>
</comment>
<accession>A0A8H3XG14</accession>
<keyword evidence="3" id="KW-0808">Transferase</keyword>
<keyword evidence="3" id="KW-0418">Kinase</keyword>
<keyword evidence="1" id="KW-0067">ATP-binding</keyword>
<sequence>MSDWYERAIKDEYITSYEYESFENRKYIGKGGFGTVCSAYSEDIDQTIVLKSLNDDLIDENKFHEFVREVKNIIKVHNHINIIKFLGFTKDTTTETGSSYMAKDISNGIKCLHNENIVHRDLHDKNILVNDGRLMIMDFALSLRNTKVDVPPLFSDPEYIINPFLFERRKPSDIYSLGVLFWELSSGVPPFKNIFHPTKIALKVIKGEREEPINGTPIDFMNLYCDAWNGDPNSRPNIDEICHRLNSIQLLPVYNSIKHTPVENNLAIEYENIKTFKTFEYKSFKDWKPLGKGGFGSVYTAYSEVIDQNIALKRLNPERINENSFYEFFREVKNIKKVDHHINIIQFFGITIDATTETEIYYMVLQLANNGDLRSYLRNSFSNLNWSTKIEMAKDISNGIKCLHKADLVHRDLHDNNILVNDGSLGVLFWELSSGVPPFKNLGDINISRKVISGGREAPINGTPIDFLNLYCNAWDDDPKFRPDIDEICNKLNSIQLTPVYNNYY</sequence>
<feature type="domain" description="Protein kinase" evidence="2">
    <location>
        <begin position="22"/>
        <end position="254"/>
    </location>
</feature>
<evidence type="ECO:0000313" key="4">
    <source>
        <dbReference type="Proteomes" id="UP000439903"/>
    </source>
</evidence>